<proteinExistence type="predicted"/>
<dbReference type="Proteomes" id="UP000660708">
    <property type="component" value="Unassembled WGS sequence"/>
</dbReference>
<dbReference type="EMBL" id="AQHF01000026">
    <property type="protein sequence ID" value="MBE0347168.1"/>
    <property type="molecule type" value="Genomic_DNA"/>
</dbReference>
<gene>
    <name evidence="1" type="ORF">PPEP_a6009</name>
</gene>
<name>A0A8I0MX92_9GAMM</name>
<organism evidence="1 2">
    <name type="scientific">Pseudoalteromonas peptidolytica F12-50-A1</name>
    <dbReference type="NCBI Taxonomy" id="1315280"/>
    <lineage>
        <taxon>Bacteria</taxon>
        <taxon>Pseudomonadati</taxon>
        <taxon>Pseudomonadota</taxon>
        <taxon>Gammaproteobacteria</taxon>
        <taxon>Alteromonadales</taxon>
        <taxon>Pseudoalteromonadaceae</taxon>
        <taxon>Pseudoalteromonas</taxon>
    </lineage>
</organism>
<reference evidence="1 2" key="1">
    <citation type="submission" date="2015-06" db="EMBL/GenBank/DDBJ databases">
        <title>Genome sequence of Pseudoalteromonas peptidolytica.</title>
        <authorList>
            <person name="Xie B.-B."/>
            <person name="Rong J.-C."/>
            <person name="Qin Q.-L."/>
            <person name="Zhang Y.-Z."/>
        </authorList>
    </citation>
    <scope>NUCLEOTIDE SEQUENCE [LARGE SCALE GENOMIC DNA]</scope>
    <source>
        <strain evidence="1 2">F12-50-A1</strain>
    </source>
</reference>
<evidence type="ECO:0000313" key="1">
    <source>
        <dbReference type="EMBL" id="MBE0347168.1"/>
    </source>
</evidence>
<keyword evidence="2" id="KW-1185">Reference proteome</keyword>
<dbReference type="AlphaFoldDB" id="A0A8I0MX92"/>
<evidence type="ECO:0000313" key="2">
    <source>
        <dbReference type="Proteomes" id="UP000660708"/>
    </source>
</evidence>
<protein>
    <submittedName>
        <fullName evidence="1">Uncharacterized protein</fullName>
    </submittedName>
</protein>
<sequence length="35" mass="3940">MNKIIIMIFFEGALNIGQLSDKKPCIKTHGFFGLN</sequence>
<comment type="caution">
    <text evidence="1">The sequence shown here is derived from an EMBL/GenBank/DDBJ whole genome shotgun (WGS) entry which is preliminary data.</text>
</comment>
<accession>A0A8I0MX92</accession>